<gene>
    <name evidence="1" type="ORF">RPERSI_LOCUS35032</name>
</gene>
<evidence type="ECO:0000313" key="2">
    <source>
        <dbReference type="Proteomes" id="UP000789920"/>
    </source>
</evidence>
<keyword evidence="2" id="KW-1185">Reference proteome</keyword>
<dbReference type="Proteomes" id="UP000789920">
    <property type="component" value="Unassembled WGS sequence"/>
</dbReference>
<reference evidence="1" key="1">
    <citation type="submission" date="2021-06" db="EMBL/GenBank/DDBJ databases">
        <authorList>
            <person name="Kallberg Y."/>
            <person name="Tangrot J."/>
            <person name="Rosling A."/>
        </authorList>
    </citation>
    <scope>NUCLEOTIDE SEQUENCE</scope>
    <source>
        <strain evidence="1">MA461A</strain>
    </source>
</reference>
<feature type="non-terminal residue" evidence="1">
    <location>
        <position position="167"/>
    </location>
</feature>
<comment type="caution">
    <text evidence="1">The sequence shown here is derived from an EMBL/GenBank/DDBJ whole genome shotgun (WGS) entry which is preliminary data.</text>
</comment>
<dbReference type="EMBL" id="CAJVQC010159955">
    <property type="protein sequence ID" value="CAG8848269.1"/>
    <property type="molecule type" value="Genomic_DNA"/>
</dbReference>
<name>A0ACA9SVB6_9GLOM</name>
<protein>
    <submittedName>
        <fullName evidence="1">5338_t:CDS:1</fullName>
    </submittedName>
</protein>
<feature type="non-terminal residue" evidence="1">
    <location>
        <position position="1"/>
    </location>
</feature>
<evidence type="ECO:0000313" key="1">
    <source>
        <dbReference type="EMBL" id="CAG8848269.1"/>
    </source>
</evidence>
<sequence>YYAMLLILKMNDQNNDNNLISFLMSRHRLLQFDKVETSQFRLRAPKISRNLSSNNNEDTLTNLHSPSLQNDSNSEQSSCSNFNIVENFNNDDLQSGYDESNNDNLDLDNIQYENESYDTNLESQDDIETILTDTDSSSEIFDDTNYLLWNQECQFGAFENFTTMAMF</sequence>
<proteinExistence type="predicted"/>
<accession>A0ACA9SVB6</accession>
<organism evidence="1 2">
    <name type="scientific">Racocetra persica</name>
    <dbReference type="NCBI Taxonomy" id="160502"/>
    <lineage>
        <taxon>Eukaryota</taxon>
        <taxon>Fungi</taxon>
        <taxon>Fungi incertae sedis</taxon>
        <taxon>Mucoromycota</taxon>
        <taxon>Glomeromycotina</taxon>
        <taxon>Glomeromycetes</taxon>
        <taxon>Diversisporales</taxon>
        <taxon>Gigasporaceae</taxon>
        <taxon>Racocetra</taxon>
    </lineage>
</organism>